<keyword evidence="3" id="KW-0677">Repeat</keyword>
<evidence type="ECO:0000256" key="3">
    <source>
        <dbReference type="ARBA" id="ARBA00022737"/>
    </source>
</evidence>
<organism evidence="8 9">
    <name type="scientific">Pyrenophora teres f. teres</name>
    <dbReference type="NCBI Taxonomy" id="97479"/>
    <lineage>
        <taxon>Eukaryota</taxon>
        <taxon>Fungi</taxon>
        <taxon>Dikarya</taxon>
        <taxon>Ascomycota</taxon>
        <taxon>Pezizomycotina</taxon>
        <taxon>Dothideomycetes</taxon>
        <taxon>Pleosporomycetidae</taxon>
        <taxon>Pleosporales</taxon>
        <taxon>Pleosporineae</taxon>
        <taxon>Pleosporaceae</taxon>
        <taxon>Pyrenophora</taxon>
    </lineage>
</organism>
<sequence length="342" mass="38761">MSSTPTVGQKTMGASKTARAWEDNAMLVADMESLQLNEDATEYECCICGDDLPLSKGIATCAEHVMCHQCVVDAHDIALKDNEAFPVECCAPIPFELVQHLLSPEKREAYSKKLQEHNTPIHSRVYCSQGLCSSFIPRTQFDSTSFTQTVARCPCGCVTCTECRKEWNGEGHKCLKEYDNALRPKWLPEYSATCRIKRCLYCPAWIELKEACNHMRCNYCRSDFCFICMNPWTGFHVQIGCPVYGDPPVGYDEEGFELSWRGLHFETGLDRNGYDLFDLTIFDGGDEHGLSIERNPIVVEHDDPFRVLELDDDLGVEHIEQVDDQDSQEFWANVEGLVLFFG</sequence>
<feature type="domain" description="RING-type" evidence="7">
    <location>
        <begin position="41"/>
        <end position="245"/>
    </location>
</feature>
<keyword evidence="4" id="KW-0863">Zinc-finger</keyword>
<keyword evidence="6" id="KW-0862">Zinc</keyword>
<dbReference type="InterPro" id="IPR013083">
    <property type="entry name" value="Znf_RING/FYVE/PHD"/>
</dbReference>
<evidence type="ECO:0000256" key="5">
    <source>
        <dbReference type="ARBA" id="ARBA00022786"/>
    </source>
</evidence>
<dbReference type="PROSITE" id="PS51873">
    <property type="entry name" value="TRIAD"/>
    <property type="match status" value="1"/>
</dbReference>
<protein>
    <submittedName>
        <fullName evidence="8">Ibr domain-containing protein</fullName>
    </submittedName>
</protein>
<evidence type="ECO:0000313" key="8">
    <source>
        <dbReference type="EMBL" id="CAE7195971.1"/>
    </source>
</evidence>
<dbReference type="InterPro" id="IPR044066">
    <property type="entry name" value="TRIAD_supradom"/>
</dbReference>
<dbReference type="Proteomes" id="UP000472372">
    <property type="component" value="Chromosome 7"/>
</dbReference>
<evidence type="ECO:0000256" key="2">
    <source>
        <dbReference type="ARBA" id="ARBA00022723"/>
    </source>
</evidence>
<dbReference type="PANTHER" id="PTHR11685">
    <property type="entry name" value="RBR FAMILY RING FINGER AND IBR DOMAIN-CONTAINING"/>
    <property type="match status" value="1"/>
</dbReference>
<gene>
    <name evidence="8" type="ORF">PTTW11_08248</name>
</gene>
<evidence type="ECO:0000259" key="7">
    <source>
        <dbReference type="PROSITE" id="PS51873"/>
    </source>
</evidence>
<name>A0A6S6W9A6_9PLEO</name>
<keyword evidence="5" id="KW-0833">Ubl conjugation pathway</keyword>
<dbReference type="EMBL" id="HG992983">
    <property type="protein sequence ID" value="CAE7195971.1"/>
    <property type="molecule type" value="Genomic_DNA"/>
</dbReference>
<dbReference type="Gene3D" id="3.30.40.10">
    <property type="entry name" value="Zinc/RING finger domain, C3HC4 (zinc finger)"/>
    <property type="match status" value="1"/>
</dbReference>
<accession>A0A6S6W9A6</accession>
<dbReference type="GO" id="GO:0004842">
    <property type="term" value="F:ubiquitin-protein transferase activity"/>
    <property type="evidence" value="ECO:0007669"/>
    <property type="project" value="InterPro"/>
</dbReference>
<evidence type="ECO:0000256" key="6">
    <source>
        <dbReference type="ARBA" id="ARBA00022833"/>
    </source>
</evidence>
<dbReference type="Gene3D" id="1.20.120.1750">
    <property type="match status" value="1"/>
</dbReference>
<evidence type="ECO:0000256" key="4">
    <source>
        <dbReference type="ARBA" id="ARBA00022771"/>
    </source>
</evidence>
<evidence type="ECO:0000256" key="1">
    <source>
        <dbReference type="ARBA" id="ARBA00022679"/>
    </source>
</evidence>
<evidence type="ECO:0000313" key="9">
    <source>
        <dbReference type="Proteomes" id="UP000472372"/>
    </source>
</evidence>
<keyword evidence="2" id="KW-0479">Metal-binding</keyword>
<dbReference type="SUPFAM" id="SSF57850">
    <property type="entry name" value="RING/U-box"/>
    <property type="match status" value="1"/>
</dbReference>
<dbReference type="InterPro" id="IPR031127">
    <property type="entry name" value="E3_UB_ligase_RBR"/>
</dbReference>
<dbReference type="CDD" id="cd20336">
    <property type="entry name" value="Rcat_RBR"/>
    <property type="match status" value="1"/>
</dbReference>
<dbReference type="GO" id="GO:0008270">
    <property type="term" value="F:zinc ion binding"/>
    <property type="evidence" value="ECO:0007669"/>
    <property type="project" value="UniProtKB-KW"/>
</dbReference>
<reference evidence="8" key="1">
    <citation type="submission" date="2021-02" db="EMBL/GenBank/DDBJ databases">
        <authorList>
            <person name="Syme A R."/>
            <person name="Syme A R."/>
            <person name="Moolhuijzen P."/>
        </authorList>
    </citation>
    <scope>NUCLEOTIDE SEQUENCE</scope>
    <source>
        <strain evidence="8">W1-1</strain>
    </source>
</reference>
<dbReference type="AlphaFoldDB" id="A0A6S6W9A6"/>
<dbReference type="GO" id="GO:0016567">
    <property type="term" value="P:protein ubiquitination"/>
    <property type="evidence" value="ECO:0007669"/>
    <property type="project" value="InterPro"/>
</dbReference>
<dbReference type="Pfam" id="PF22191">
    <property type="entry name" value="IBR_1"/>
    <property type="match status" value="1"/>
</dbReference>
<keyword evidence="1" id="KW-0808">Transferase</keyword>
<proteinExistence type="predicted"/>